<gene>
    <name evidence="1" type="ORF">HMPREF1979_01055</name>
</gene>
<protein>
    <submittedName>
        <fullName evidence="1">Uncharacterized protein</fullName>
    </submittedName>
</protein>
<keyword evidence="2" id="KW-1185">Reference proteome</keyword>
<dbReference type="AlphaFoldDB" id="U1QT52"/>
<sequence>MTEMTQQPRPPLSQVAHEGDAMPVQGLTSMAGGTRSAVATVV</sequence>
<comment type="caution">
    <text evidence="1">The sequence shown here is derived from an EMBL/GenBank/DDBJ whole genome shotgun (WGS) entry which is preliminary data.</text>
</comment>
<feature type="non-terminal residue" evidence="1">
    <location>
        <position position="42"/>
    </location>
</feature>
<dbReference type="HOGENOM" id="CLU_3261820_0_0_11"/>
<name>U1QT52_9ACTO</name>
<accession>U1QT52</accession>
<evidence type="ECO:0000313" key="1">
    <source>
        <dbReference type="EMBL" id="ERH24779.1"/>
    </source>
</evidence>
<proteinExistence type="predicted"/>
<reference evidence="1 2" key="1">
    <citation type="submission" date="2013-08" db="EMBL/GenBank/DDBJ databases">
        <authorList>
            <person name="Weinstock G."/>
            <person name="Sodergren E."/>
            <person name="Wylie T."/>
            <person name="Fulton L."/>
            <person name="Fulton R."/>
            <person name="Fronick C."/>
            <person name="O'Laughlin M."/>
            <person name="Godfrey J."/>
            <person name="Miner T."/>
            <person name="Herter B."/>
            <person name="Appelbaum E."/>
            <person name="Cordes M."/>
            <person name="Lek S."/>
            <person name="Wollam A."/>
            <person name="Pepin K.H."/>
            <person name="Palsikar V.B."/>
            <person name="Mitreva M."/>
            <person name="Wilson R.K."/>
        </authorList>
    </citation>
    <scope>NUCLEOTIDE SEQUENCE [LARGE SCALE GENOMIC DNA]</scope>
    <source>
        <strain evidence="1 2">F0542</strain>
    </source>
</reference>
<dbReference type="EMBL" id="AWSE01000049">
    <property type="protein sequence ID" value="ERH24779.1"/>
    <property type="molecule type" value="Genomic_DNA"/>
</dbReference>
<dbReference type="Proteomes" id="UP000016536">
    <property type="component" value="Unassembled WGS sequence"/>
</dbReference>
<organism evidence="1 2">
    <name type="scientific">Actinomyces johnsonii F0542</name>
    <dbReference type="NCBI Taxonomy" id="1321818"/>
    <lineage>
        <taxon>Bacteria</taxon>
        <taxon>Bacillati</taxon>
        <taxon>Actinomycetota</taxon>
        <taxon>Actinomycetes</taxon>
        <taxon>Actinomycetales</taxon>
        <taxon>Actinomycetaceae</taxon>
        <taxon>Actinomyces</taxon>
    </lineage>
</organism>
<evidence type="ECO:0000313" key="2">
    <source>
        <dbReference type="Proteomes" id="UP000016536"/>
    </source>
</evidence>